<feature type="region of interest" description="Disordered" evidence="1">
    <location>
        <begin position="1"/>
        <end position="26"/>
    </location>
</feature>
<organism evidence="2 3">
    <name type="scientific">Gigaspora margarita</name>
    <dbReference type="NCBI Taxonomy" id="4874"/>
    <lineage>
        <taxon>Eukaryota</taxon>
        <taxon>Fungi</taxon>
        <taxon>Fungi incertae sedis</taxon>
        <taxon>Mucoromycota</taxon>
        <taxon>Glomeromycotina</taxon>
        <taxon>Glomeromycetes</taxon>
        <taxon>Diversisporales</taxon>
        <taxon>Gigasporaceae</taxon>
        <taxon>Gigaspora</taxon>
    </lineage>
</organism>
<comment type="caution">
    <text evidence="2">The sequence shown here is derived from an EMBL/GenBank/DDBJ whole genome shotgun (WGS) entry which is preliminary data.</text>
</comment>
<accession>A0ABN7VIZ2</accession>
<evidence type="ECO:0000256" key="1">
    <source>
        <dbReference type="SAM" id="MobiDB-lite"/>
    </source>
</evidence>
<reference evidence="2 3" key="1">
    <citation type="submission" date="2021-06" db="EMBL/GenBank/DDBJ databases">
        <authorList>
            <person name="Kallberg Y."/>
            <person name="Tangrot J."/>
            <person name="Rosling A."/>
        </authorList>
    </citation>
    <scope>NUCLEOTIDE SEQUENCE [LARGE SCALE GENOMIC DNA]</scope>
    <source>
        <strain evidence="2 3">120-4 pot B 10/14</strain>
    </source>
</reference>
<evidence type="ECO:0000313" key="2">
    <source>
        <dbReference type="EMBL" id="CAG8777227.1"/>
    </source>
</evidence>
<feature type="region of interest" description="Disordered" evidence="1">
    <location>
        <begin position="89"/>
        <end position="111"/>
    </location>
</feature>
<feature type="compositionally biased region" description="Basic and acidic residues" evidence="1">
    <location>
        <begin position="1"/>
        <end position="19"/>
    </location>
</feature>
<protein>
    <submittedName>
        <fullName evidence="2">8616_t:CDS:1</fullName>
    </submittedName>
</protein>
<name>A0ABN7VIZ2_GIGMA</name>
<feature type="non-terminal residue" evidence="2">
    <location>
        <position position="139"/>
    </location>
</feature>
<sequence length="139" mass="16120">MPKSSEPNEYREKEDRQESSQENELEDVISEVDDNVDMLVEDFSIENNPGVQELIDNIEEYIHLIDQLVVTEDALMDKGIIEMVNYEFHNDDNKTDNNNNDELSPPPITTTETTEALEKVIKFQESLVVRKGFNEKELK</sequence>
<keyword evidence="3" id="KW-1185">Reference proteome</keyword>
<proteinExistence type="predicted"/>
<dbReference type="Proteomes" id="UP000789901">
    <property type="component" value="Unassembled WGS sequence"/>
</dbReference>
<gene>
    <name evidence="2" type="ORF">GMARGA_LOCUS19230</name>
</gene>
<dbReference type="EMBL" id="CAJVQB010015882">
    <property type="protein sequence ID" value="CAG8777227.1"/>
    <property type="molecule type" value="Genomic_DNA"/>
</dbReference>
<evidence type="ECO:0000313" key="3">
    <source>
        <dbReference type="Proteomes" id="UP000789901"/>
    </source>
</evidence>